<dbReference type="EMBL" id="CP094929">
    <property type="protein sequence ID" value="UOM50657.1"/>
    <property type="molecule type" value="Genomic_DNA"/>
</dbReference>
<evidence type="ECO:0008006" key="3">
    <source>
        <dbReference type="Google" id="ProtNLM"/>
    </source>
</evidence>
<sequence length="252" mass="29392">MNIIDITSKVVFTKNDILPLFETPSACRYWLEMAIENHLIARIRRDMYAVMDLTTGSVYANKFLIGSSISQTAYVSYHAALDYHGLANQAYATLYISDSKKFRPFEYDDVRYEYVISTSPDWIEHINYGAILRVTSKERTIIDCIDNLKYAGGIEEVIYALDAVKHLKEQHVLEILKQYDNKRLYQKAGYLLSMFKEELLLSDAFFWYMQSQVGEGKKYWLTDMGMPYIYHPDWKLYAPAYESLETLLHGGR</sequence>
<organism evidence="1 2">
    <name type="scientific">Sphaerochaeta associata</name>
    <dbReference type="NCBI Taxonomy" id="1129264"/>
    <lineage>
        <taxon>Bacteria</taxon>
        <taxon>Pseudomonadati</taxon>
        <taxon>Spirochaetota</taxon>
        <taxon>Spirochaetia</taxon>
        <taxon>Spirochaetales</taxon>
        <taxon>Sphaerochaetaceae</taxon>
        <taxon>Sphaerochaeta</taxon>
    </lineage>
</organism>
<evidence type="ECO:0000313" key="2">
    <source>
        <dbReference type="Proteomes" id="UP000829708"/>
    </source>
</evidence>
<proteinExistence type="predicted"/>
<accession>A0ABY4D8N8</accession>
<evidence type="ECO:0000313" key="1">
    <source>
        <dbReference type="EMBL" id="UOM50657.1"/>
    </source>
</evidence>
<dbReference type="Proteomes" id="UP000829708">
    <property type="component" value="Chromosome"/>
</dbReference>
<keyword evidence="2" id="KW-1185">Reference proteome</keyword>
<protein>
    <recommendedName>
        <fullName evidence="3">Transcriptional regulator</fullName>
    </recommendedName>
</protein>
<dbReference type="RefSeq" id="WP_244772044.1">
    <property type="nucleotide sequence ID" value="NZ_CP094929.1"/>
</dbReference>
<gene>
    <name evidence="1" type="ORF">MUG09_13920</name>
</gene>
<name>A0ABY4D8N8_9SPIR</name>
<reference evidence="2" key="1">
    <citation type="journal article" date="2024" name="J Bioinform Genom">
        <title>Complete genome sequence of the type strain bacterium Sphaerochaeta associata GLS2t (VKM B-2742)t.</title>
        <authorList>
            <person name="Troshina O.Y."/>
            <person name="Tepeeva A.N."/>
            <person name="Arzamasceva V.O."/>
            <person name="Whitman W.B."/>
            <person name="Varghese N."/>
            <person name="Shapiro N."/>
            <person name="Woyke T."/>
            <person name="Kripides N.C."/>
            <person name="Vasilenko O.V."/>
        </authorList>
    </citation>
    <scope>NUCLEOTIDE SEQUENCE [LARGE SCALE GENOMIC DNA]</scope>
    <source>
        <strain evidence="2">GLS2T</strain>
    </source>
</reference>